<accession>A0AAN9YV90</accession>
<dbReference type="InterPro" id="IPR042171">
    <property type="entry name" value="Acyl-CoA_hotdog"/>
</dbReference>
<organism evidence="3 4">
    <name type="scientific">Diatrype stigma</name>
    <dbReference type="NCBI Taxonomy" id="117547"/>
    <lineage>
        <taxon>Eukaryota</taxon>
        <taxon>Fungi</taxon>
        <taxon>Dikarya</taxon>
        <taxon>Ascomycota</taxon>
        <taxon>Pezizomycotina</taxon>
        <taxon>Sordariomycetes</taxon>
        <taxon>Xylariomycetidae</taxon>
        <taxon>Xylariales</taxon>
        <taxon>Diatrypaceae</taxon>
        <taxon>Diatrype</taxon>
    </lineage>
</organism>
<feature type="domain" description="Acyl-CoA thioesterase-like N-terminal HotDog" evidence="1">
    <location>
        <begin position="27"/>
        <end position="116"/>
    </location>
</feature>
<evidence type="ECO:0008006" key="5">
    <source>
        <dbReference type="Google" id="ProtNLM"/>
    </source>
</evidence>
<proteinExistence type="predicted"/>
<comment type="caution">
    <text evidence="3">The sequence shown here is derived from an EMBL/GenBank/DDBJ whole genome shotgun (WGS) entry which is preliminary data.</text>
</comment>
<feature type="domain" description="Acyl-CoA thioesterase-like C-terminal" evidence="2">
    <location>
        <begin position="174"/>
        <end position="319"/>
    </location>
</feature>
<dbReference type="Pfam" id="PF20789">
    <property type="entry name" value="4HBT_3C"/>
    <property type="match status" value="1"/>
</dbReference>
<dbReference type="InterPro" id="IPR052389">
    <property type="entry name" value="Sec_Metab_Biosynth-Assoc"/>
</dbReference>
<name>A0AAN9YV90_9PEZI</name>
<dbReference type="Gene3D" id="2.40.160.210">
    <property type="entry name" value="Acyl-CoA thioesterase, double hotdog domain"/>
    <property type="match status" value="1"/>
</dbReference>
<dbReference type="AlphaFoldDB" id="A0AAN9YV90"/>
<evidence type="ECO:0000259" key="1">
    <source>
        <dbReference type="Pfam" id="PF13622"/>
    </source>
</evidence>
<protein>
    <recommendedName>
        <fullName evidence="5">Thioesterase-like superfamily-domain-containing protein</fullName>
    </recommendedName>
</protein>
<keyword evidence="4" id="KW-1185">Reference proteome</keyword>
<evidence type="ECO:0000259" key="2">
    <source>
        <dbReference type="Pfam" id="PF20789"/>
    </source>
</evidence>
<evidence type="ECO:0000313" key="4">
    <source>
        <dbReference type="Proteomes" id="UP001320420"/>
    </source>
</evidence>
<dbReference type="PANTHER" id="PTHR38110">
    <property type="entry name" value="CHROMOSOME 23, WHOLE GENOME SHOTGUN SEQUENCE"/>
    <property type="match status" value="1"/>
</dbReference>
<dbReference type="Proteomes" id="UP001320420">
    <property type="component" value="Unassembled WGS sequence"/>
</dbReference>
<evidence type="ECO:0000313" key="3">
    <source>
        <dbReference type="EMBL" id="KAK7755614.1"/>
    </source>
</evidence>
<dbReference type="PANTHER" id="PTHR38110:SF4">
    <property type="entry name" value="THIOESTERASE-LIKE SUPERFAMILY-DOMAIN-CONTAINING PROTEIN"/>
    <property type="match status" value="1"/>
</dbReference>
<reference evidence="3 4" key="1">
    <citation type="submission" date="2024-02" db="EMBL/GenBank/DDBJ databases">
        <title>De novo assembly and annotation of 12 fungi associated with fruit tree decline syndrome in Ontario, Canada.</title>
        <authorList>
            <person name="Sulman M."/>
            <person name="Ellouze W."/>
            <person name="Ilyukhin E."/>
        </authorList>
    </citation>
    <scope>NUCLEOTIDE SEQUENCE [LARGE SCALE GENOMIC DNA]</scope>
    <source>
        <strain evidence="3 4">M11/M66-122</strain>
    </source>
</reference>
<dbReference type="InterPro" id="IPR049450">
    <property type="entry name" value="ACOT8-like_C"/>
</dbReference>
<dbReference type="InterPro" id="IPR049449">
    <property type="entry name" value="TesB_ACOT8-like_N"/>
</dbReference>
<dbReference type="SUPFAM" id="SSF54637">
    <property type="entry name" value="Thioesterase/thiol ester dehydrase-isomerase"/>
    <property type="match status" value="2"/>
</dbReference>
<dbReference type="Pfam" id="PF13622">
    <property type="entry name" value="4HBT_3"/>
    <property type="match status" value="1"/>
</dbReference>
<gene>
    <name evidence="3" type="ORF">SLS62_002223</name>
</gene>
<dbReference type="InterPro" id="IPR029069">
    <property type="entry name" value="HotDog_dom_sf"/>
</dbReference>
<sequence>MACNSSILKDQINLKRSSSHVYTISYHADWTVGPVLHGGCVAAAIHHTATTHLVSEPTLAARNQPDLLTLHLEFLQACEPRDSTITVSELKVGARTSTLQLQLSQGGQIKVVALATSIDLDSPGPTAATAWRLHPPPRPKPDFEAVLAHKPDAHWLPAHLSGEIIPLTRRQLVLNPRDGFQVDGICDAWNAFQGDERMDATYLALMTDLIPSMSDTLLRNGGLYDARRSFAQIEQWAEEHPGVPAELTNSLKEAMRTPIFNNTVTLDVEFKRKLPKEGVQWTFTRAESRMLEGGRLDLDVTICDQNMDLLCMARQTILVLDARRKFKGGKAKGVL</sequence>
<dbReference type="EMBL" id="JAKJXP020000011">
    <property type="protein sequence ID" value="KAK7755614.1"/>
    <property type="molecule type" value="Genomic_DNA"/>
</dbReference>